<gene>
    <name evidence="3" type="ORF">A2154_04560</name>
</gene>
<evidence type="ECO:0000256" key="2">
    <source>
        <dbReference type="SAM" id="Phobius"/>
    </source>
</evidence>
<name>A0A1F5ZBQ5_9BACT</name>
<evidence type="ECO:0008006" key="5">
    <source>
        <dbReference type="Google" id="ProtNLM"/>
    </source>
</evidence>
<dbReference type="Pfam" id="PF12732">
    <property type="entry name" value="YtxH"/>
    <property type="match status" value="1"/>
</dbReference>
<keyword evidence="1" id="KW-0175">Coiled coil</keyword>
<keyword evidence="2" id="KW-0812">Transmembrane</keyword>
<sequence length="131" mass="14914">MNESKKDDFRFWFGFFLGGLLGALTLFFLGTKEGKKAARSIKRKGEDLVDDLQEKLDEIKDRGQRLLEETNQLKEKITDTISDKKDELTQDVAQKIDTTLASIESIQERGLESTANLRKDLGKSSRKSTKE</sequence>
<proteinExistence type="predicted"/>
<reference evidence="3 4" key="1">
    <citation type="journal article" date="2016" name="Nat. Commun.">
        <title>Thousands of microbial genomes shed light on interconnected biogeochemical processes in an aquifer system.</title>
        <authorList>
            <person name="Anantharaman K."/>
            <person name="Brown C.T."/>
            <person name="Hug L.A."/>
            <person name="Sharon I."/>
            <person name="Castelle C.J."/>
            <person name="Probst A.J."/>
            <person name="Thomas B.C."/>
            <person name="Singh A."/>
            <person name="Wilkins M.J."/>
            <person name="Karaoz U."/>
            <person name="Brodie E.L."/>
            <person name="Williams K.H."/>
            <person name="Hubbard S.S."/>
            <person name="Banfield J.F."/>
        </authorList>
    </citation>
    <scope>NUCLEOTIDE SEQUENCE [LARGE SCALE GENOMIC DNA]</scope>
</reference>
<accession>A0A1F5ZBQ5</accession>
<evidence type="ECO:0000256" key="1">
    <source>
        <dbReference type="SAM" id="Coils"/>
    </source>
</evidence>
<evidence type="ECO:0000313" key="4">
    <source>
        <dbReference type="Proteomes" id="UP000176854"/>
    </source>
</evidence>
<protein>
    <recommendedName>
        <fullName evidence="5">Gas vesicle protein</fullName>
    </recommendedName>
</protein>
<keyword evidence="2" id="KW-1133">Transmembrane helix</keyword>
<dbReference type="EMBL" id="MFJC01000011">
    <property type="protein sequence ID" value="OGG09880.1"/>
    <property type="molecule type" value="Genomic_DNA"/>
</dbReference>
<dbReference type="InterPro" id="IPR024623">
    <property type="entry name" value="YtxH"/>
</dbReference>
<keyword evidence="2" id="KW-0472">Membrane</keyword>
<feature type="coiled-coil region" evidence="1">
    <location>
        <begin position="42"/>
        <end position="87"/>
    </location>
</feature>
<feature type="transmembrane region" description="Helical" evidence="2">
    <location>
        <begin position="12"/>
        <end position="30"/>
    </location>
</feature>
<dbReference type="AlphaFoldDB" id="A0A1F5ZBQ5"/>
<evidence type="ECO:0000313" key="3">
    <source>
        <dbReference type="EMBL" id="OGG09880.1"/>
    </source>
</evidence>
<comment type="caution">
    <text evidence="3">The sequence shown here is derived from an EMBL/GenBank/DDBJ whole genome shotgun (WGS) entry which is preliminary data.</text>
</comment>
<organism evidence="3 4">
    <name type="scientific">Candidatus Gottesmanbacteria bacterium RBG_16_43_7</name>
    <dbReference type="NCBI Taxonomy" id="1798373"/>
    <lineage>
        <taxon>Bacteria</taxon>
        <taxon>Candidatus Gottesmaniibacteriota</taxon>
    </lineage>
</organism>
<dbReference type="Proteomes" id="UP000176854">
    <property type="component" value="Unassembled WGS sequence"/>
</dbReference>
<dbReference type="STRING" id="1798373.A2154_04560"/>